<dbReference type="AlphaFoldDB" id="A0A430QU41"/>
<dbReference type="CDD" id="cd01201">
    <property type="entry name" value="PH_BEACH"/>
    <property type="match status" value="1"/>
</dbReference>
<evidence type="ECO:0000313" key="5">
    <source>
        <dbReference type="Proteomes" id="UP000290809"/>
    </source>
</evidence>
<dbReference type="GO" id="GO:0019901">
    <property type="term" value="F:protein kinase binding"/>
    <property type="evidence" value="ECO:0007669"/>
    <property type="project" value="TreeGrafter"/>
</dbReference>
<dbReference type="Proteomes" id="UP000290809">
    <property type="component" value="Unassembled WGS sequence"/>
</dbReference>
<dbReference type="PANTHER" id="PTHR13743:SF162">
    <property type="entry name" value="NEUROBEACHIN"/>
    <property type="match status" value="1"/>
</dbReference>
<evidence type="ECO:0000313" key="4">
    <source>
        <dbReference type="EMBL" id="RTG91154.1"/>
    </source>
</evidence>
<feature type="domain" description="BEACH" evidence="2">
    <location>
        <begin position="100"/>
        <end position="325"/>
    </location>
</feature>
<evidence type="ECO:0008006" key="6">
    <source>
        <dbReference type="Google" id="ProtNLM"/>
    </source>
</evidence>
<dbReference type="InterPro" id="IPR023362">
    <property type="entry name" value="PH-BEACH_dom"/>
</dbReference>
<comment type="caution">
    <text evidence="4">The sequence shown here is derived from an EMBL/GenBank/DDBJ whole genome shotgun (WGS) entry which is preliminary data.</text>
</comment>
<dbReference type="EMBL" id="QMKO01000499">
    <property type="protein sequence ID" value="RTG91154.1"/>
    <property type="molecule type" value="Genomic_DNA"/>
</dbReference>
<feature type="transmembrane region" description="Helical" evidence="1">
    <location>
        <begin position="217"/>
        <end position="236"/>
    </location>
</feature>
<keyword evidence="5" id="KW-1185">Reference proteome</keyword>
<dbReference type="PROSITE" id="PS51783">
    <property type="entry name" value="PH_BEACH"/>
    <property type="match status" value="1"/>
</dbReference>
<dbReference type="Gene3D" id="2.30.29.30">
    <property type="entry name" value="Pleckstrin-homology domain (PH domain)/Phosphotyrosine-binding domain (PTB)"/>
    <property type="match status" value="1"/>
</dbReference>
<dbReference type="SUPFAM" id="SSF81837">
    <property type="entry name" value="BEACH domain"/>
    <property type="match status" value="1"/>
</dbReference>
<reference evidence="4 5" key="1">
    <citation type="journal article" date="2019" name="PLoS Pathog.">
        <title>Genome sequence of the bovine parasite Schistosoma bovis Tanzania.</title>
        <authorList>
            <person name="Oey H."/>
            <person name="Zakrzewski M."/>
            <person name="Gobert G."/>
            <person name="Gravermann K."/>
            <person name="Stoye J."/>
            <person name="Jones M."/>
            <person name="Mcmanus D."/>
            <person name="Krause L."/>
        </authorList>
    </citation>
    <scope>NUCLEOTIDE SEQUENCE [LARGE SCALE GENOMIC DNA]</scope>
    <source>
        <strain evidence="4 5">TAN1997</strain>
    </source>
</reference>
<dbReference type="Pfam" id="PF14844">
    <property type="entry name" value="PH_BEACH"/>
    <property type="match status" value="1"/>
</dbReference>
<organism evidence="4 5">
    <name type="scientific">Schistosoma bovis</name>
    <name type="common">Blood fluke</name>
    <dbReference type="NCBI Taxonomy" id="6184"/>
    <lineage>
        <taxon>Eukaryota</taxon>
        <taxon>Metazoa</taxon>
        <taxon>Spiralia</taxon>
        <taxon>Lophotrochozoa</taxon>
        <taxon>Platyhelminthes</taxon>
        <taxon>Trematoda</taxon>
        <taxon>Digenea</taxon>
        <taxon>Strigeidida</taxon>
        <taxon>Schistosomatoidea</taxon>
        <taxon>Schistosomatidae</taxon>
        <taxon>Schistosoma</taxon>
    </lineage>
</organism>
<dbReference type="GO" id="GO:0005829">
    <property type="term" value="C:cytosol"/>
    <property type="evidence" value="ECO:0007669"/>
    <property type="project" value="TreeGrafter"/>
</dbReference>
<accession>A0A430QU41</accession>
<dbReference type="InterPro" id="IPR011993">
    <property type="entry name" value="PH-like_dom_sf"/>
</dbReference>
<feature type="non-terminal residue" evidence="4">
    <location>
        <position position="1"/>
    </location>
</feature>
<evidence type="ECO:0000259" key="3">
    <source>
        <dbReference type="PROSITE" id="PS51783"/>
    </source>
</evidence>
<dbReference type="Gene3D" id="1.10.1540.10">
    <property type="entry name" value="BEACH domain"/>
    <property type="match status" value="1"/>
</dbReference>
<keyword evidence="1" id="KW-0472">Membrane</keyword>
<dbReference type="GO" id="GO:0008104">
    <property type="term" value="P:intracellular protein localization"/>
    <property type="evidence" value="ECO:0007669"/>
    <property type="project" value="TreeGrafter"/>
</dbReference>
<protein>
    <recommendedName>
        <fullName evidence="6">BEACH domain-containing protein</fullName>
    </recommendedName>
</protein>
<proteinExistence type="predicted"/>
<sequence>TAYLSVPCILVSGVTVHGTLSISKYELYFEHDTDHPNNRSIDQRVLTYIEHIYSRWSLSEIRAIFNRSFLHRKVALEIFVTSRGIGTRYGLPVSRASTLASPSKIFQLSNMTQRWQHRELSNFDYLMYLNTIAGRSYNDLNQYPIFPWVISNYTTKELDLSSPSNYRDLSKPIGAINPKHETQPPFHYGTHYSTAAFVLNYLLRVEPFTTVFLNLQWYMPMTNYFFIFFIFIFTFLSCPIMKKGGKFDHPDRIFYSIAKTWENCQINTSDVKELIPEFFYFPEMFENLNDLDLGVTDDGINVDTVILPPWAKSPEEFVRINREVG</sequence>
<dbReference type="Pfam" id="PF02138">
    <property type="entry name" value="Beach"/>
    <property type="match status" value="2"/>
</dbReference>
<dbReference type="SMART" id="SM01026">
    <property type="entry name" value="Beach"/>
    <property type="match status" value="1"/>
</dbReference>
<name>A0A430QU41_SCHBO</name>
<evidence type="ECO:0000256" key="1">
    <source>
        <dbReference type="SAM" id="Phobius"/>
    </source>
</evidence>
<dbReference type="InterPro" id="IPR036372">
    <property type="entry name" value="BEACH_dom_sf"/>
</dbReference>
<dbReference type="STRING" id="6184.A0A430QU41"/>
<dbReference type="PANTHER" id="PTHR13743">
    <property type="entry name" value="BEIGE/BEACH-RELATED"/>
    <property type="match status" value="1"/>
</dbReference>
<keyword evidence="1" id="KW-0812">Transmembrane</keyword>
<dbReference type="SUPFAM" id="SSF50729">
    <property type="entry name" value="PH domain-like"/>
    <property type="match status" value="1"/>
</dbReference>
<dbReference type="InterPro" id="IPR050865">
    <property type="entry name" value="BEACH_Domain"/>
</dbReference>
<dbReference type="GO" id="GO:0016020">
    <property type="term" value="C:membrane"/>
    <property type="evidence" value="ECO:0007669"/>
    <property type="project" value="TreeGrafter"/>
</dbReference>
<dbReference type="InterPro" id="IPR000409">
    <property type="entry name" value="BEACH_dom"/>
</dbReference>
<gene>
    <name evidence="4" type="ORF">DC041_0000081</name>
</gene>
<evidence type="ECO:0000259" key="2">
    <source>
        <dbReference type="PROSITE" id="PS50197"/>
    </source>
</evidence>
<keyword evidence="1" id="KW-1133">Transmembrane helix</keyword>
<dbReference type="PROSITE" id="PS50197">
    <property type="entry name" value="BEACH"/>
    <property type="match status" value="1"/>
</dbReference>
<feature type="domain" description="BEACH-type PH" evidence="3">
    <location>
        <begin position="1"/>
        <end position="109"/>
    </location>
</feature>
<dbReference type="CDD" id="cd06071">
    <property type="entry name" value="Beach"/>
    <property type="match status" value="1"/>
</dbReference>